<feature type="chain" id="PRO_5043130648" evidence="1">
    <location>
        <begin position="19"/>
        <end position="81"/>
    </location>
</feature>
<proteinExistence type="predicted"/>
<evidence type="ECO:0000313" key="3">
    <source>
        <dbReference type="Proteomes" id="UP000280834"/>
    </source>
</evidence>
<organism evidence="4">
    <name type="scientific">Brugia timori</name>
    <dbReference type="NCBI Taxonomy" id="42155"/>
    <lineage>
        <taxon>Eukaryota</taxon>
        <taxon>Metazoa</taxon>
        <taxon>Ecdysozoa</taxon>
        <taxon>Nematoda</taxon>
        <taxon>Chromadorea</taxon>
        <taxon>Rhabditida</taxon>
        <taxon>Spirurina</taxon>
        <taxon>Spiruromorpha</taxon>
        <taxon>Filarioidea</taxon>
        <taxon>Onchocercidae</taxon>
        <taxon>Brugia</taxon>
    </lineage>
</organism>
<evidence type="ECO:0000313" key="4">
    <source>
        <dbReference type="WBParaSite" id="BTMF_0000571701-mRNA-1"/>
    </source>
</evidence>
<accession>A0A0R3QH57</accession>
<reference evidence="4" key="1">
    <citation type="submission" date="2017-02" db="UniProtKB">
        <authorList>
            <consortium name="WormBaseParasite"/>
        </authorList>
    </citation>
    <scope>IDENTIFICATION</scope>
</reference>
<dbReference type="WBParaSite" id="BTMF_0000571701-mRNA-1">
    <property type="protein sequence ID" value="BTMF_0000571701-mRNA-1"/>
    <property type="gene ID" value="BTMF_0000571701"/>
</dbReference>
<keyword evidence="1" id="KW-0732">Signal</keyword>
<reference evidence="2 3" key="2">
    <citation type="submission" date="2018-11" db="EMBL/GenBank/DDBJ databases">
        <authorList>
            <consortium name="Pathogen Informatics"/>
        </authorList>
    </citation>
    <scope>NUCLEOTIDE SEQUENCE [LARGE SCALE GENOMIC DNA]</scope>
</reference>
<keyword evidence="3" id="KW-1185">Reference proteome</keyword>
<protein>
    <submittedName>
        <fullName evidence="4">Secreted protein</fullName>
    </submittedName>
</protein>
<evidence type="ECO:0000313" key="2">
    <source>
        <dbReference type="EMBL" id="VDO17542.1"/>
    </source>
</evidence>
<name>A0A0R3QH57_9BILA</name>
<dbReference type="EMBL" id="UZAG01005163">
    <property type="protein sequence ID" value="VDO17542.1"/>
    <property type="molecule type" value="Genomic_DNA"/>
</dbReference>
<dbReference type="AlphaFoldDB" id="A0A0R3QH57"/>
<feature type="signal peptide" evidence="1">
    <location>
        <begin position="1"/>
        <end position="18"/>
    </location>
</feature>
<dbReference type="Proteomes" id="UP000280834">
    <property type="component" value="Unassembled WGS sequence"/>
</dbReference>
<sequence length="81" mass="8878">MTKLLVYIAFIIYCGGQAANQAARPVVAGMHLSFFVTSLPGMFIMKYKSRYALCAFRNISKISAETAFDGGSNFSSNATYF</sequence>
<gene>
    <name evidence="2" type="ORF">BTMF_LOCUS4991</name>
</gene>
<evidence type="ECO:0000256" key="1">
    <source>
        <dbReference type="SAM" id="SignalP"/>
    </source>
</evidence>